<evidence type="ECO:0000256" key="1">
    <source>
        <dbReference type="ARBA" id="ARBA00004141"/>
    </source>
</evidence>
<keyword evidence="3 5" id="KW-1133">Transmembrane helix</keyword>
<gene>
    <name evidence="7" type="ORF">NQ314_012897</name>
</gene>
<dbReference type="EMBL" id="JANEYF010003591">
    <property type="protein sequence ID" value="KAJ8935293.1"/>
    <property type="molecule type" value="Genomic_DNA"/>
</dbReference>
<dbReference type="PANTHER" id="PTHR22950:SF349">
    <property type="entry name" value="AMINO ACID TRANSPORTER TRANSMEMBRANE DOMAIN-CONTAINING PROTEIN"/>
    <property type="match status" value="1"/>
</dbReference>
<feature type="transmembrane region" description="Helical" evidence="5">
    <location>
        <begin position="190"/>
        <end position="214"/>
    </location>
</feature>
<feature type="transmembrane region" description="Helical" evidence="5">
    <location>
        <begin position="12"/>
        <end position="28"/>
    </location>
</feature>
<dbReference type="Proteomes" id="UP001162156">
    <property type="component" value="Unassembled WGS sequence"/>
</dbReference>
<dbReference type="Pfam" id="PF01490">
    <property type="entry name" value="Aa_trans"/>
    <property type="match status" value="1"/>
</dbReference>
<name>A0AAV8X8L2_9CUCU</name>
<dbReference type="GO" id="GO:0015179">
    <property type="term" value="F:L-amino acid transmembrane transporter activity"/>
    <property type="evidence" value="ECO:0007669"/>
    <property type="project" value="TreeGrafter"/>
</dbReference>
<feature type="non-terminal residue" evidence="7">
    <location>
        <position position="1"/>
    </location>
</feature>
<evidence type="ECO:0000256" key="2">
    <source>
        <dbReference type="ARBA" id="ARBA00022692"/>
    </source>
</evidence>
<evidence type="ECO:0000313" key="8">
    <source>
        <dbReference type="Proteomes" id="UP001162156"/>
    </source>
</evidence>
<accession>A0AAV8X8L2</accession>
<keyword evidence="2 5" id="KW-0812">Transmembrane</keyword>
<feature type="transmembrane region" description="Helical" evidence="5">
    <location>
        <begin position="34"/>
        <end position="56"/>
    </location>
</feature>
<evidence type="ECO:0000313" key="7">
    <source>
        <dbReference type="EMBL" id="KAJ8935293.1"/>
    </source>
</evidence>
<proteinExistence type="predicted"/>
<keyword evidence="8" id="KW-1185">Reference proteome</keyword>
<protein>
    <recommendedName>
        <fullName evidence="6">Amino acid transporter transmembrane domain-containing protein</fullName>
    </recommendedName>
</protein>
<reference evidence="7" key="1">
    <citation type="journal article" date="2023" name="Insect Mol. Biol.">
        <title>Genome sequencing provides insights into the evolution of gene families encoding plant cell wall-degrading enzymes in longhorned beetles.</title>
        <authorList>
            <person name="Shin N.R."/>
            <person name="Okamura Y."/>
            <person name="Kirsch R."/>
            <person name="Pauchet Y."/>
        </authorList>
    </citation>
    <scope>NUCLEOTIDE SEQUENCE</scope>
    <source>
        <strain evidence="7">RBIC_L_NR</strain>
    </source>
</reference>
<feature type="transmembrane region" description="Helical" evidence="5">
    <location>
        <begin position="77"/>
        <end position="103"/>
    </location>
</feature>
<comment type="caution">
    <text evidence="7">The sequence shown here is derived from an EMBL/GenBank/DDBJ whole genome shotgun (WGS) entry which is preliminary data.</text>
</comment>
<organism evidence="7 8">
    <name type="scientific">Rhamnusium bicolor</name>
    <dbReference type="NCBI Taxonomy" id="1586634"/>
    <lineage>
        <taxon>Eukaryota</taxon>
        <taxon>Metazoa</taxon>
        <taxon>Ecdysozoa</taxon>
        <taxon>Arthropoda</taxon>
        <taxon>Hexapoda</taxon>
        <taxon>Insecta</taxon>
        <taxon>Pterygota</taxon>
        <taxon>Neoptera</taxon>
        <taxon>Endopterygota</taxon>
        <taxon>Coleoptera</taxon>
        <taxon>Polyphaga</taxon>
        <taxon>Cucujiformia</taxon>
        <taxon>Chrysomeloidea</taxon>
        <taxon>Cerambycidae</taxon>
        <taxon>Lepturinae</taxon>
        <taxon>Rhagiini</taxon>
        <taxon>Rhamnusium</taxon>
    </lineage>
</organism>
<feature type="domain" description="Amino acid transporter transmembrane" evidence="6">
    <location>
        <begin position="79"/>
        <end position="252"/>
    </location>
</feature>
<dbReference type="PANTHER" id="PTHR22950">
    <property type="entry name" value="AMINO ACID TRANSPORTER"/>
    <property type="match status" value="1"/>
</dbReference>
<dbReference type="AlphaFoldDB" id="A0AAV8X8L2"/>
<comment type="subcellular location">
    <subcellularLocation>
        <location evidence="1">Membrane</location>
        <topology evidence="1">Multi-pass membrane protein</topology>
    </subcellularLocation>
</comment>
<dbReference type="InterPro" id="IPR013057">
    <property type="entry name" value="AA_transpt_TM"/>
</dbReference>
<evidence type="ECO:0000256" key="3">
    <source>
        <dbReference type="ARBA" id="ARBA00022989"/>
    </source>
</evidence>
<evidence type="ECO:0000256" key="4">
    <source>
        <dbReference type="ARBA" id="ARBA00023136"/>
    </source>
</evidence>
<evidence type="ECO:0000259" key="6">
    <source>
        <dbReference type="Pfam" id="PF01490"/>
    </source>
</evidence>
<sequence length="263" mass="29140">VFDIYGYEMDVHLHMAIILLPILLTALIRNLKYLAPFSTLANVLMITGIIIALYYASQDLPPISERRYVADLEQIPIVFWLAQSVKIIISLGILFTYALQFYIAVDIIWPNVQKFLGQVKYPVLAESAFRAFLVLVTCIVIREDLTKQKLEILKMALGKIGDNGKVWTNNSNIFMKSDVDGVILAEAIPFLGLFISLVGAVSSSALALLFPPILDLVTCYTYGRLSSVVVIKDVFILLIGFVGMLTGGYESINAIAHAFAKTD</sequence>
<feature type="transmembrane region" description="Helical" evidence="5">
    <location>
        <begin position="234"/>
        <end position="260"/>
    </location>
</feature>
<evidence type="ECO:0000256" key="5">
    <source>
        <dbReference type="SAM" id="Phobius"/>
    </source>
</evidence>
<keyword evidence="4 5" id="KW-0472">Membrane</keyword>
<dbReference type="GO" id="GO:0005774">
    <property type="term" value="C:vacuolar membrane"/>
    <property type="evidence" value="ECO:0007669"/>
    <property type="project" value="TreeGrafter"/>
</dbReference>